<feature type="domain" description="4Fe-4S ferredoxin-type" evidence="4">
    <location>
        <begin position="1"/>
        <end position="30"/>
    </location>
</feature>
<dbReference type="InterPro" id="IPR017900">
    <property type="entry name" value="4Fe4S_Fe_S_CS"/>
</dbReference>
<accession>A0A6G1VMD2</accession>
<dbReference type="PANTHER" id="PTHR43193:SF2">
    <property type="entry name" value="POLYFERREDOXIN PROTEIN FWDF"/>
    <property type="match status" value="1"/>
</dbReference>
<protein>
    <submittedName>
        <fullName evidence="5">4Fe-4S dicluster domain-containing protein</fullName>
    </submittedName>
</protein>
<dbReference type="Gene3D" id="3.30.70.20">
    <property type="match status" value="1"/>
</dbReference>
<reference evidence="5 6" key="1">
    <citation type="submission" date="2019-09" db="EMBL/GenBank/DDBJ databases">
        <title>Distinct polysaccharide growth profiles of human intestinal Prevotella copri isolates.</title>
        <authorList>
            <person name="Fehlner-Peach H."/>
            <person name="Magnabosco C."/>
            <person name="Raghavan V."/>
            <person name="Scher J.U."/>
            <person name="Tett A."/>
            <person name="Cox L.M."/>
            <person name="Gottsegen C."/>
            <person name="Watters A."/>
            <person name="Wiltshire- Gordon J.D."/>
            <person name="Segata N."/>
            <person name="Bonneau R."/>
            <person name="Littman D.R."/>
        </authorList>
    </citation>
    <scope>NUCLEOTIDE SEQUENCE [LARGE SCALE GENOMIC DNA]</scope>
    <source>
        <strain evidence="6">iAA917</strain>
    </source>
</reference>
<dbReference type="Proteomes" id="UP000477980">
    <property type="component" value="Unassembled WGS sequence"/>
</dbReference>
<dbReference type="AlphaFoldDB" id="A0A6G1VMD2"/>
<dbReference type="Pfam" id="PF04432">
    <property type="entry name" value="FrhB_FdhB_C"/>
    <property type="match status" value="1"/>
</dbReference>
<evidence type="ECO:0000256" key="2">
    <source>
        <dbReference type="ARBA" id="ARBA00023004"/>
    </source>
</evidence>
<comment type="caution">
    <text evidence="5">The sequence shown here is derived from an EMBL/GenBank/DDBJ whole genome shotgun (WGS) entry which is preliminary data.</text>
</comment>
<dbReference type="Pfam" id="PF12838">
    <property type="entry name" value="Fer4_7"/>
    <property type="match status" value="1"/>
</dbReference>
<dbReference type="GO" id="GO:0046872">
    <property type="term" value="F:metal ion binding"/>
    <property type="evidence" value="ECO:0007669"/>
    <property type="project" value="UniProtKB-KW"/>
</dbReference>
<keyword evidence="1" id="KW-0479">Metal-binding</keyword>
<dbReference type="SUPFAM" id="SSF54862">
    <property type="entry name" value="4Fe-4S ferredoxins"/>
    <property type="match status" value="1"/>
</dbReference>
<feature type="domain" description="4Fe-4S ferredoxin-type" evidence="4">
    <location>
        <begin position="35"/>
        <end position="65"/>
    </location>
</feature>
<evidence type="ECO:0000256" key="3">
    <source>
        <dbReference type="ARBA" id="ARBA00023014"/>
    </source>
</evidence>
<dbReference type="InterPro" id="IPR017896">
    <property type="entry name" value="4Fe4S_Fe-S-bd"/>
</dbReference>
<evidence type="ECO:0000313" key="5">
    <source>
        <dbReference type="EMBL" id="MQP13903.1"/>
    </source>
</evidence>
<dbReference type="GO" id="GO:0051536">
    <property type="term" value="F:iron-sulfur cluster binding"/>
    <property type="evidence" value="ECO:0007669"/>
    <property type="project" value="UniProtKB-KW"/>
</dbReference>
<sequence>MIDIIDKTLCCGCWACSNVCPKSCIDMREDQEGFLYPEVRKDDCVDCHLCEKVCPVLNTKEKRMPKKTFAAKNKDKKVVEKSSSGGVFFHFAKQVILEGGVVFGARFDKDWNVVHDYTDKVDGISKFMTSKYVQSQIGNTYSLVKDFLKSGRKVLFTGTPCQIGGLHNFLRKQYPNLLTMDFLCHGVPSPKVWKMYLHQEANEYIDSAQRAVGRNTVLHSLQPMSLIEDINFREKSEGWQKFRFVLRFAEPLCESKQNSVLSSSSHSDNVYMKGFLNDLYLRPSCYKCKFKRFQSQSDITIADYWAIARVRKEFYDRNGVSMVFINDEHALAYLTPTVFDTVETSFEDTLSNKGLHELVEVNKYRAHFFAKLDNTNDIKALIAKYVEPSIIEKMIKKIKWLVKR</sequence>
<gene>
    <name evidence="5" type="ORF">F7D25_05670</name>
</gene>
<keyword evidence="2" id="KW-0408">Iron</keyword>
<dbReference type="PROSITE" id="PS51379">
    <property type="entry name" value="4FE4S_FER_2"/>
    <property type="match status" value="2"/>
</dbReference>
<evidence type="ECO:0000313" key="6">
    <source>
        <dbReference type="Proteomes" id="UP000477980"/>
    </source>
</evidence>
<name>A0A6G1VMD2_9BACT</name>
<evidence type="ECO:0000256" key="1">
    <source>
        <dbReference type="ARBA" id="ARBA00022723"/>
    </source>
</evidence>
<dbReference type="InterPro" id="IPR052977">
    <property type="entry name" value="Polyferredoxin-like_ET"/>
</dbReference>
<dbReference type="EMBL" id="VZAH01000058">
    <property type="protein sequence ID" value="MQP13903.1"/>
    <property type="molecule type" value="Genomic_DNA"/>
</dbReference>
<dbReference type="OrthoDB" id="9813230at2"/>
<dbReference type="PROSITE" id="PS00198">
    <property type="entry name" value="4FE4S_FER_1"/>
    <property type="match status" value="2"/>
</dbReference>
<proteinExistence type="predicted"/>
<evidence type="ECO:0000259" key="4">
    <source>
        <dbReference type="PROSITE" id="PS51379"/>
    </source>
</evidence>
<keyword evidence="3" id="KW-0411">Iron-sulfur</keyword>
<dbReference type="RefSeq" id="WP_153089409.1">
    <property type="nucleotide sequence ID" value="NZ_VZAH01000058.1"/>
</dbReference>
<dbReference type="PANTHER" id="PTHR43193">
    <property type="match status" value="1"/>
</dbReference>
<organism evidence="5 6">
    <name type="scientific">Segatella copri</name>
    <dbReference type="NCBI Taxonomy" id="165179"/>
    <lineage>
        <taxon>Bacteria</taxon>
        <taxon>Pseudomonadati</taxon>
        <taxon>Bacteroidota</taxon>
        <taxon>Bacteroidia</taxon>
        <taxon>Bacteroidales</taxon>
        <taxon>Prevotellaceae</taxon>
        <taxon>Segatella</taxon>
    </lineage>
</organism>
<dbReference type="InterPro" id="IPR007525">
    <property type="entry name" value="FrhB_FdhB_C"/>
</dbReference>